<evidence type="ECO:0000256" key="1">
    <source>
        <dbReference type="HAMAP-Rule" id="MF_01245"/>
    </source>
</evidence>
<dbReference type="InterPro" id="IPR007547">
    <property type="entry name" value="UPF0248"/>
</dbReference>
<dbReference type="Pfam" id="PF04457">
    <property type="entry name" value="MJ1316"/>
    <property type="match status" value="1"/>
</dbReference>
<feature type="domain" description="MJ1316 RNA cyclic group end recognition" evidence="2">
    <location>
        <begin position="1"/>
        <end position="80"/>
    </location>
</feature>
<gene>
    <name evidence="3" type="ORF">Metus_1115</name>
</gene>
<organism evidence="3 4">
    <name type="scientific">Methanosuratincola subterraneus</name>
    <dbReference type="NCBI Taxonomy" id="2593994"/>
    <lineage>
        <taxon>Archaea</taxon>
        <taxon>Thermoproteota</taxon>
        <taxon>Methanosuratincolia</taxon>
        <taxon>Candidatus Methanomethylicales</taxon>
        <taxon>Candidatus Methanomethylicaceae</taxon>
        <taxon>Candidatus Methanosuratincola (ex Vanwonterghem et al. 2016)</taxon>
    </lineage>
</organism>
<dbReference type="HAMAP" id="MF_01245">
    <property type="entry name" value="UPF0248"/>
    <property type="match status" value="1"/>
</dbReference>
<evidence type="ECO:0000259" key="2">
    <source>
        <dbReference type="Pfam" id="PF04457"/>
    </source>
</evidence>
<comment type="caution">
    <text evidence="3">The sequence shown here is derived from an EMBL/GenBank/DDBJ whole genome shotgun (WGS) entry which is preliminary data.</text>
</comment>
<name>A0A3S3RE71_METS7</name>
<dbReference type="EMBL" id="RXGA01000003">
    <property type="protein sequence ID" value="RWX73141.1"/>
    <property type="molecule type" value="Genomic_DNA"/>
</dbReference>
<proteinExistence type="inferred from homology"/>
<sequence>MTTIREMLNKIKWSGEGGLGGYGIVIIHRGAPGNRRVIRGEDVKDIAPRALICSEGGEEVVIPYHRVVALIRDGRVIWDRRIKE</sequence>
<protein>
    <recommendedName>
        <fullName evidence="1">UPF0248 protein Metus_1115</fullName>
    </recommendedName>
</protein>
<dbReference type="InterPro" id="IPR040459">
    <property type="entry name" value="MJ1316"/>
</dbReference>
<accession>A0A3S3RE71</accession>
<comment type="similarity">
    <text evidence="1">Belongs to the UPF0248 family.</text>
</comment>
<evidence type="ECO:0000313" key="3">
    <source>
        <dbReference type="EMBL" id="RWX73141.1"/>
    </source>
</evidence>
<dbReference type="Proteomes" id="UP000288215">
    <property type="component" value="Unassembled WGS sequence"/>
</dbReference>
<reference evidence="3 4" key="1">
    <citation type="submission" date="2018-12" db="EMBL/GenBank/DDBJ databases">
        <title>The complete genome of the methanogenic archaea of the candidate phylum Verstraetearchaeota, obtained from the metagenome of underground thermal water.</title>
        <authorList>
            <person name="Kadnikov V.V."/>
            <person name="Mardanov A.V."/>
            <person name="Beletsky A.V."/>
            <person name="Karnachuk O.V."/>
            <person name="Ravin N.V."/>
        </authorList>
    </citation>
    <scope>NUCLEOTIDE SEQUENCE [LARGE SCALE GENOMIC DNA]</scope>
    <source>
        <strain evidence="3">Ch88</strain>
    </source>
</reference>
<evidence type="ECO:0000313" key="4">
    <source>
        <dbReference type="Proteomes" id="UP000288215"/>
    </source>
</evidence>
<dbReference type="AlphaFoldDB" id="A0A3S3RE71"/>